<dbReference type="RefSeq" id="WP_230338743.1">
    <property type="nucleotide sequence ID" value="NZ_CP069798.1"/>
</dbReference>
<protein>
    <submittedName>
        <fullName evidence="2">DnaA regulatory inactivator Hda</fullName>
    </submittedName>
</protein>
<dbReference type="GO" id="GO:0032297">
    <property type="term" value="P:negative regulation of DNA-templated DNA replication initiation"/>
    <property type="evidence" value="ECO:0007669"/>
    <property type="project" value="InterPro"/>
</dbReference>
<evidence type="ECO:0000313" key="2">
    <source>
        <dbReference type="EMBL" id="QRQ81449.1"/>
    </source>
</evidence>
<keyword evidence="3" id="KW-1185">Reference proteome</keyword>
<dbReference type="PANTHER" id="PTHR30050:SF5">
    <property type="entry name" value="DNAA REGULATORY INACTIVATOR HDA"/>
    <property type="match status" value="1"/>
</dbReference>
<sequence>MNQLIFDFADHSYPGFDKFLGQSNGELLDVLQNQQHQQPFVFVWGQEGSGKSHLLRAWVAQAGQAGLQAAYVDAKSNGLGDWARQFDCVAVDQIEHLSAEEQIKLFALFNHFSHSGHGSLLLSATVPPAQLVLREDLRTRMGLCVVYQIQPLSDEEKADALMSMAQARQLPVDEEVFRYLLNHWSRDLDRLIHMLDTLDDYALAMGRRITLPLLRGLLKQQETL</sequence>
<dbReference type="NCBIfam" id="TIGR03420">
    <property type="entry name" value="DnaA_homol_Hda"/>
    <property type="match status" value="1"/>
</dbReference>
<dbReference type="InterPro" id="IPR055199">
    <property type="entry name" value="Hda_lid"/>
</dbReference>
<dbReference type="GO" id="GO:0006270">
    <property type="term" value="P:DNA replication initiation"/>
    <property type="evidence" value="ECO:0007669"/>
    <property type="project" value="TreeGrafter"/>
</dbReference>
<dbReference type="GO" id="GO:0003688">
    <property type="term" value="F:DNA replication origin binding"/>
    <property type="evidence" value="ECO:0007669"/>
    <property type="project" value="TreeGrafter"/>
</dbReference>
<reference evidence="2" key="1">
    <citation type="submission" date="2021-02" db="EMBL/GenBank/DDBJ databases">
        <title>Neisseriaceae sp. 26B isolated from the cloaca of a Common Toad-headed Turtle (Mesoclemmys nasuta).</title>
        <authorList>
            <person name="Spergser J."/>
            <person name="Busse H.-J."/>
        </authorList>
    </citation>
    <scope>NUCLEOTIDE SEQUENCE</scope>
    <source>
        <strain evidence="2">26B</strain>
    </source>
</reference>
<dbReference type="InterPro" id="IPR027417">
    <property type="entry name" value="P-loop_NTPase"/>
</dbReference>
<dbReference type="NCBIfam" id="NF006486">
    <property type="entry name" value="PRK08903.1-6"/>
    <property type="match status" value="1"/>
</dbReference>
<dbReference type="GO" id="GO:0005886">
    <property type="term" value="C:plasma membrane"/>
    <property type="evidence" value="ECO:0007669"/>
    <property type="project" value="TreeGrafter"/>
</dbReference>
<evidence type="ECO:0000313" key="3">
    <source>
        <dbReference type="Proteomes" id="UP000653156"/>
    </source>
</evidence>
<dbReference type="SUPFAM" id="SSF52540">
    <property type="entry name" value="P-loop containing nucleoside triphosphate hydrolases"/>
    <property type="match status" value="1"/>
</dbReference>
<dbReference type="KEGG" id="ptes:JQU52_12160"/>
<feature type="domain" description="Hda lid" evidence="1">
    <location>
        <begin position="154"/>
        <end position="218"/>
    </location>
</feature>
<dbReference type="Proteomes" id="UP000653156">
    <property type="component" value="Chromosome"/>
</dbReference>
<dbReference type="EMBL" id="CP069798">
    <property type="protein sequence ID" value="QRQ81449.1"/>
    <property type="molecule type" value="Genomic_DNA"/>
</dbReference>
<evidence type="ECO:0000259" key="1">
    <source>
        <dbReference type="Pfam" id="PF22688"/>
    </source>
</evidence>
<proteinExistence type="predicted"/>
<dbReference type="PANTHER" id="PTHR30050">
    <property type="entry name" value="CHROMOSOMAL REPLICATION INITIATOR PROTEIN DNAA"/>
    <property type="match status" value="1"/>
</dbReference>
<organism evidence="2 3">
    <name type="scientific">Paralysiella testudinis</name>
    <dbReference type="NCBI Taxonomy" id="2809020"/>
    <lineage>
        <taxon>Bacteria</taxon>
        <taxon>Pseudomonadati</taxon>
        <taxon>Pseudomonadota</taxon>
        <taxon>Betaproteobacteria</taxon>
        <taxon>Neisseriales</taxon>
        <taxon>Neisseriaceae</taxon>
        <taxon>Paralysiella</taxon>
    </lineage>
</organism>
<dbReference type="Gene3D" id="3.40.50.300">
    <property type="entry name" value="P-loop containing nucleotide triphosphate hydrolases"/>
    <property type="match status" value="1"/>
</dbReference>
<dbReference type="Pfam" id="PF22688">
    <property type="entry name" value="Hda_lid"/>
    <property type="match status" value="1"/>
</dbReference>
<dbReference type="Gene3D" id="1.10.8.60">
    <property type="match status" value="1"/>
</dbReference>
<name>A0A892ZKN1_9NEIS</name>
<gene>
    <name evidence="2" type="primary">hda</name>
    <name evidence="2" type="ORF">JQU52_12160</name>
</gene>
<dbReference type="AlphaFoldDB" id="A0A892ZKN1"/>
<dbReference type="InterPro" id="IPR017788">
    <property type="entry name" value="Hda"/>
</dbReference>
<accession>A0A892ZKN1</accession>